<dbReference type="Pfam" id="PF14634">
    <property type="entry name" value="zf-RING_5"/>
    <property type="match status" value="1"/>
</dbReference>
<dbReference type="Proteomes" id="UP000305948">
    <property type="component" value="Unassembled WGS sequence"/>
</dbReference>
<feature type="compositionally biased region" description="Basic and acidic residues" evidence="5">
    <location>
        <begin position="257"/>
        <end position="277"/>
    </location>
</feature>
<dbReference type="SMART" id="SM00184">
    <property type="entry name" value="RING"/>
    <property type="match status" value="1"/>
</dbReference>
<dbReference type="EMBL" id="ML213507">
    <property type="protein sequence ID" value="TFK53442.1"/>
    <property type="molecule type" value="Genomic_DNA"/>
</dbReference>
<dbReference type="PROSITE" id="PS50089">
    <property type="entry name" value="ZF_RING_2"/>
    <property type="match status" value="1"/>
</dbReference>
<keyword evidence="3" id="KW-0862">Zinc</keyword>
<evidence type="ECO:0000313" key="7">
    <source>
        <dbReference type="EMBL" id="TFK53442.1"/>
    </source>
</evidence>
<feature type="region of interest" description="Disordered" evidence="5">
    <location>
        <begin position="352"/>
        <end position="398"/>
    </location>
</feature>
<keyword evidence="8" id="KW-1185">Reference proteome</keyword>
<feature type="region of interest" description="Disordered" evidence="5">
    <location>
        <begin position="257"/>
        <end position="317"/>
    </location>
</feature>
<proteinExistence type="predicted"/>
<feature type="compositionally biased region" description="Basic and acidic residues" evidence="5">
    <location>
        <begin position="370"/>
        <end position="382"/>
    </location>
</feature>
<dbReference type="InterPro" id="IPR017907">
    <property type="entry name" value="Znf_RING_CS"/>
</dbReference>
<evidence type="ECO:0000259" key="6">
    <source>
        <dbReference type="PROSITE" id="PS50089"/>
    </source>
</evidence>
<accession>A0A5C3N879</accession>
<gene>
    <name evidence="7" type="ORF">OE88DRAFT_1655579</name>
</gene>
<dbReference type="InterPro" id="IPR001841">
    <property type="entry name" value="Znf_RING"/>
</dbReference>
<dbReference type="OrthoDB" id="6105938at2759"/>
<dbReference type="Gene3D" id="3.30.40.10">
    <property type="entry name" value="Zinc/RING finger domain, C3HC4 (zinc finger)"/>
    <property type="match status" value="1"/>
</dbReference>
<reference evidence="7 8" key="1">
    <citation type="journal article" date="2019" name="Nat. Ecol. Evol.">
        <title>Megaphylogeny resolves global patterns of mushroom evolution.</title>
        <authorList>
            <person name="Varga T."/>
            <person name="Krizsan K."/>
            <person name="Foldi C."/>
            <person name="Dima B."/>
            <person name="Sanchez-Garcia M."/>
            <person name="Sanchez-Ramirez S."/>
            <person name="Szollosi G.J."/>
            <person name="Szarkandi J.G."/>
            <person name="Papp V."/>
            <person name="Albert L."/>
            <person name="Andreopoulos W."/>
            <person name="Angelini C."/>
            <person name="Antonin V."/>
            <person name="Barry K.W."/>
            <person name="Bougher N.L."/>
            <person name="Buchanan P."/>
            <person name="Buyck B."/>
            <person name="Bense V."/>
            <person name="Catcheside P."/>
            <person name="Chovatia M."/>
            <person name="Cooper J."/>
            <person name="Damon W."/>
            <person name="Desjardin D."/>
            <person name="Finy P."/>
            <person name="Geml J."/>
            <person name="Haridas S."/>
            <person name="Hughes K."/>
            <person name="Justo A."/>
            <person name="Karasinski D."/>
            <person name="Kautmanova I."/>
            <person name="Kiss B."/>
            <person name="Kocsube S."/>
            <person name="Kotiranta H."/>
            <person name="LaButti K.M."/>
            <person name="Lechner B.E."/>
            <person name="Liimatainen K."/>
            <person name="Lipzen A."/>
            <person name="Lukacs Z."/>
            <person name="Mihaltcheva S."/>
            <person name="Morgado L.N."/>
            <person name="Niskanen T."/>
            <person name="Noordeloos M.E."/>
            <person name="Ohm R.A."/>
            <person name="Ortiz-Santana B."/>
            <person name="Ovrebo C."/>
            <person name="Racz N."/>
            <person name="Riley R."/>
            <person name="Savchenko A."/>
            <person name="Shiryaev A."/>
            <person name="Soop K."/>
            <person name="Spirin V."/>
            <person name="Szebenyi C."/>
            <person name="Tomsovsky M."/>
            <person name="Tulloss R.E."/>
            <person name="Uehling J."/>
            <person name="Grigoriev I.V."/>
            <person name="Vagvolgyi C."/>
            <person name="Papp T."/>
            <person name="Martin F.M."/>
            <person name="Miettinen O."/>
            <person name="Hibbett D.S."/>
            <person name="Nagy L.G."/>
        </authorList>
    </citation>
    <scope>NUCLEOTIDE SEQUENCE [LARGE SCALE GENOMIC DNA]</scope>
    <source>
        <strain evidence="7 8">OMC1185</strain>
    </source>
</reference>
<feature type="domain" description="RING-type" evidence="6">
    <location>
        <begin position="6"/>
        <end position="51"/>
    </location>
</feature>
<dbReference type="PANTHER" id="PTHR15315:SF26">
    <property type="entry name" value="E3 UBIQUITIN-PROTEIN LIGASE NRDP1"/>
    <property type="match status" value="1"/>
</dbReference>
<dbReference type="PANTHER" id="PTHR15315">
    <property type="entry name" value="RING FINGER PROTEIN 41, 151"/>
    <property type="match status" value="1"/>
</dbReference>
<evidence type="ECO:0000256" key="4">
    <source>
        <dbReference type="PROSITE-ProRule" id="PRU00175"/>
    </source>
</evidence>
<evidence type="ECO:0000313" key="8">
    <source>
        <dbReference type="Proteomes" id="UP000305948"/>
    </source>
</evidence>
<evidence type="ECO:0000256" key="5">
    <source>
        <dbReference type="SAM" id="MobiDB-lite"/>
    </source>
</evidence>
<name>A0A5C3N879_9AGAM</name>
<keyword evidence="2 4" id="KW-0863">Zinc-finger</keyword>
<evidence type="ECO:0000256" key="1">
    <source>
        <dbReference type="ARBA" id="ARBA00022723"/>
    </source>
</evidence>
<sequence length="398" mass="45121">MATAECTICIESLPLDRFRVPSCGHAFCETCLLKYLDTPPVRRSKACPQCRQPIAKADLRPVFLSLSSSGRENEDKIVAKARDVAERLGRVSGESGSKTIERTQRELEKVAKAIAPQGDSSTVAQVIIWDAVNDFKQRIAPTLLEADRLRRETRTLETSMAPLRREGERMKARAAAAEENLAKSMAFLEQLHEQNTKLKQDVADSTVRHMYLSEREAAATNQYKELLAEKSRWQAGIEGHKAQARKYKARIRELEKEVKEKSKEVEDKTRCLEEQAQRMHPGYTSYPSQSPRDSDGDSDVESFFTGQEEEEEEEKESLYITDIASVLSPPKSKYAWMCLPRVNTIQRAPQHPRFSSWNLPAEPQAKRKKANDDFPIRTDSKGRPTAPVQTGKKRKVMV</sequence>
<dbReference type="PROSITE" id="PS00518">
    <property type="entry name" value="ZF_RING_1"/>
    <property type="match status" value="1"/>
</dbReference>
<organism evidence="7 8">
    <name type="scientific">Heliocybe sulcata</name>
    <dbReference type="NCBI Taxonomy" id="5364"/>
    <lineage>
        <taxon>Eukaryota</taxon>
        <taxon>Fungi</taxon>
        <taxon>Dikarya</taxon>
        <taxon>Basidiomycota</taxon>
        <taxon>Agaricomycotina</taxon>
        <taxon>Agaricomycetes</taxon>
        <taxon>Gloeophyllales</taxon>
        <taxon>Gloeophyllaceae</taxon>
        <taxon>Heliocybe</taxon>
    </lineage>
</organism>
<dbReference type="GO" id="GO:0008270">
    <property type="term" value="F:zinc ion binding"/>
    <property type="evidence" value="ECO:0007669"/>
    <property type="project" value="UniProtKB-KW"/>
</dbReference>
<dbReference type="CDD" id="cd16564">
    <property type="entry name" value="RING-HC_RNF222"/>
    <property type="match status" value="1"/>
</dbReference>
<protein>
    <recommendedName>
        <fullName evidence="6">RING-type domain-containing protein</fullName>
    </recommendedName>
</protein>
<evidence type="ECO:0000256" key="2">
    <source>
        <dbReference type="ARBA" id="ARBA00022771"/>
    </source>
</evidence>
<dbReference type="AlphaFoldDB" id="A0A5C3N879"/>
<evidence type="ECO:0000256" key="3">
    <source>
        <dbReference type="ARBA" id="ARBA00022833"/>
    </source>
</evidence>
<keyword evidence="1" id="KW-0479">Metal-binding</keyword>
<dbReference type="InterPro" id="IPR013083">
    <property type="entry name" value="Znf_RING/FYVE/PHD"/>
</dbReference>
<dbReference type="SUPFAM" id="SSF57850">
    <property type="entry name" value="RING/U-box"/>
    <property type="match status" value="1"/>
</dbReference>